<dbReference type="Gene3D" id="3.90.550.10">
    <property type="entry name" value="Spore Coat Polysaccharide Biosynthesis Protein SpsA, Chain A"/>
    <property type="match status" value="1"/>
</dbReference>
<sequence length="320" mass="36378">MPNTPNPAQPASGIDYDVLVCTYNGAEFIEEQLHSILRQQPAPKRVLISDDHSADNTRAIVNQVAQSSPIPIEIIDGPGRGVIRNVLTALPKTTADYVFLADQDDIWLDNKVALFAEKMHSEHSPHLIFSDAWVWHPDREEKHSFWELDQLRPDNARDPRRLAFHNTVQGASACVNRSLIAAMEPTAEHPDIVMHDWWLALIASGTGHIDYIREPTLLYRQHDNNQVGSQNKAGRKNRSLSHRRAIATRILRQAAAFADHYGDGLPLSCQGFFKHYRRALRGNIIQRGTFILRHWPKHRDMRHHITLWASIVLAKGVKPE</sequence>
<dbReference type="PANTHER" id="PTHR22916">
    <property type="entry name" value="GLYCOSYLTRANSFERASE"/>
    <property type="match status" value="1"/>
</dbReference>
<organism evidence="2 3">
    <name type="scientific">Marinimicrobium koreense</name>
    <dbReference type="NCBI Taxonomy" id="306545"/>
    <lineage>
        <taxon>Bacteria</taxon>
        <taxon>Pseudomonadati</taxon>
        <taxon>Pseudomonadota</taxon>
        <taxon>Gammaproteobacteria</taxon>
        <taxon>Cellvibrionales</taxon>
        <taxon>Cellvibrionaceae</taxon>
        <taxon>Marinimicrobium</taxon>
    </lineage>
</organism>
<comment type="caution">
    <text evidence="2">The sequence shown here is derived from an EMBL/GenBank/DDBJ whole genome shotgun (WGS) entry which is preliminary data.</text>
</comment>
<dbReference type="Proteomes" id="UP000273643">
    <property type="component" value="Unassembled WGS sequence"/>
</dbReference>
<dbReference type="OrthoDB" id="9802649at2"/>
<dbReference type="AlphaFoldDB" id="A0A3N1NXP3"/>
<evidence type="ECO:0000313" key="3">
    <source>
        <dbReference type="Proteomes" id="UP000273643"/>
    </source>
</evidence>
<dbReference type="SUPFAM" id="SSF53448">
    <property type="entry name" value="Nucleotide-diphospho-sugar transferases"/>
    <property type="match status" value="1"/>
</dbReference>
<feature type="domain" description="Glycosyltransferase 2-like" evidence="1">
    <location>
        <begin position="18"/>
        <end position="123"/>
    </location>
</feature>
<dbReference type="CDD" id="cd04196">
    <property type="entry name" value="GT_2_like_d"/>
    <property type="match status" value="1"/>
</dbReference>
<accession>A0A3N1NXP3</accession>
<dbReference type="RefSeq" id="WP_123637314.1">
    <property type="nucleotide sequence ID" value="NZ_RJUK01000001.1"/>
</dbReference>
<reference evidence="2 3" key="1">
    <citation type="submission" date="2018-11" db="EMBL/GenBank/DDBJ databases">
        <title>Genomic Encyclopedia of Type Strains, Phase IV (KMG-IV): sequencing the most valuable type-strain genomes for metagenomic binning, comparative biology and taxonomic classification.</title>
        <authorList>
            <person name="Goeker M."/>
        </authorList>
    </citation>
    <scope>NUCLEOTIDE SEQUENCE [LARGE SCALE GENOMIC DNA]</scope>
    <source>
        <strain evidence="2 3">DSM 16974</strain>
    </source>
</reference>
<dbReference type="PANTHER" id="PTHR22916:SF3">
    <property type="entry name" value="UDP-GLCNAC:BETAGAL BETA-1,3-N-ACETYLGLUCOSAMINYLTRANSFERASE-LIKE PROTEIN 1"/>
    <property type="match status" value="1"/>
</dbReference>
<evidence type="ECO:0000259" key="1">
    <source>
        <dbReference type="Pfam" id="PF00535"/>
    </source>
</evidence>
<dbReference type="InterPro" id="IPR001173">
    <property type="entry name" value="Glyco_trans_2-like"/>
</dbReference>
<protein>
    <submittedName>
        <fullName evidence="2">Rhamnosyltransferase</fullName>
    </submittedName>
</protein>
<evidence type="ECO:0000313" key="2">
    <source>
        <dbReference type="EMBL" id="ROQ20068.1"/>
    </source>
</evidence>
<proteinExistence type="predicted"/>
<dbReference type="InterPro" id="IPR029044">
    <property type="entry name" value="Nucleotide-diphossugar_trans"/>
</dbReference>
<name>A0A3N1NXP3_9GAMM</name>
<dbReference type="GO" id="GO:0016758">
    <property type="term" value="F:hexosyltransferase activity"/>
    <property type="evidence" value="ECO:0007669"/>
    <property type="project" value="UniProtKB-ARBA"/>
</dbReference>
<keyword evidence="3" id="KW-1185">Reference proteome</keyword>
<keyword evidence="2" id="KW-0808">Transferase</keyword>
<gene>
    <name evidence="2" type="ORF">EDC38_0661</name>
</gene>
<dbReference type="EMBL" id="RJUK01000001">
    <property type="protein sequence ID" value="ROQ20068.1"/>
    <property type="molecule type" value="Genomic_DNA"/>
</dbReference>
<dbReference type="Pfam" id="PF00535">
    <property type="entry name" value="Glycos_transf_2"/>
    <property type="match status" value="1"/>
</dbReference>